<accession>A0ABQ7H557</accession>
<feature type="region of interest" description="Disordered" evidence="1">
    <location>
        <begin position="357"/>
        <end position="417"/>
    </location>
</feature>
<dbReference type="EMBL" id="MU069471">
    <property type="protein sequence ID" value="KAF5841995.1"/>
    <property type="molecule type" value="Genomic_DNA"/>
</dbReference>
<keyword evidence="4" id="KW-1185">Reference proteome</keyword>
<evidence type="ECO:0000313" key="4">
    <source>
        <dbReference type="Proteomes" id="UP000815325"/>
    </source>
</evidence>
<reference evidence="3" key="1">
    <citation type="submission" date="2017-08" db="EMBL/GenBank/DDBJ databases">
        <authorList>
            <person name="Polle J.E."/>
            <person name="Barry K."/>
            <person name="Cushman J."/>
            <person name="Schmutz J."/>
            <person name="Tran D."/>
            <person name="Hathwaick L.T."/>
            <person name="Yim W.C."/>
            <person name="Jenkins J."/>
            <person name="Mckie-Krisberg Z.M."/>
            <person name="Prochnik S."/>
            <person name="Lindquist E."/>
            <person name="Dockter R.B."/>
            <person name="Adam C."/>
            <person name="Molina H."/>
            <person name="Bunkerborg J."/>
            <person name="Jin E."/>
            <person name="Buchheim M."/>
            <person name="Magnuson J."/>
        </authorList>
    </citation>
    <scope>NUCLEOTIDE SEQUENCE</scope>
    <source>
        <strain evidence="3">CCAP 19/18</strain>
    </source>
</reference>
<protein>
    <submittedName>
        <fullName evidence="3">Uncharacterized protein</fullName>
    </submittedName>
</protein>
<keyword evidence="2" id="KW-0812">Transmembrane</keyword>
<comment type="caution">
    <text evidence="3">The sequence shown here is derived from an EMBL/GenBank/DDBJ whole genome shotgun (WGS) entry which is preliminary data.</text>
</comment>
<evidence type="ECO:0000313" key="3">
    <source>
        <dbReference type="EMBL" id="KAF5841995.1"/>
    </source>
</evidence>
<keyword evidence="2" id="KW-1133">Transmembrane helix</keyword>
<feature type="region of interest" description="Disordered" evidence="1">
    <location>
        <begin position="115"/>
        <end position="207"/>
    </location>
</feature>
<proteinExistence type="predicted"/>
<feature type="compositionally biased region" description="Low complexity" evidence="1">
    <location>
        <begin position="124"/>
        <end position="142"/>
    </location>
</feature>
<sequence>MGRKPKLVENKWKKTNNGYNLLAFITTWQYLNDVIHFPLGEKLRYNIQTLGVPEGGDCESERLLGACSCADGAKLPGGCDARDSSTWAVWNGTAASGDSLPPGLFLTCAVKPPPPAAAAPGPAPDADAGAATGSDGQSASADIPQEAPDAEEEGGGPRDGGGAGAAESVETDTHSDEAGTHSDEGAGTTTAEATHAVGPEKKGGKGGPAGAYTGAIVAASVISAVTTAAIVAGVAVAYKRRQRRKSHVRTTEAYEAMLTGTSYTPPMKAKAPLMSTVRRAFQQVFGRKQPDFQPTLENLEDGSALQEPAAPADDEIFTVQDLAQNEGNRRAKKWHKGSVHAIDKEMEMQERAHLLQQSPAKISKPDITTHELPLQSRERGEPREDLVEGADEGERPRTPPPTGGGQKRVDPDSYHRD</sequence>
<feature type="compositionally biased region" description="Basic and acidic residues" evidence="1">
    <location>
        <begin position="171"/>
        <end position="184"/>
    </location>
</feature>
<feature type="transmembrane region" description="Helical" evidence="2">
    <location>
        <begin position="211"/>
        <end position="238"/>
    </location>
</feature>
<feature type="compositionally biased region" description="Basic and acidic residues" evidence="1">
    <location>
        <begin position="376"/>
        <end position="397"/>
    </location>
</feature>
<feature type="compositionally biased region" description="Low complexity" evidence="1">
    <location>
        <begin position="185"/>
        <end position="196"/>
    </location>
</feature>
<evidence type="ECO:0000256" key="1">
    <source>
        <dbReference type="SAM" id="MobiDB-lite"/>
    </source>
</evidence>
<dbReference type="Proteomes" id="UP000815325">
    <property type="component" value="Unassembled WGS sequence"/>
</dbReference>
<keyword evidence="2" id="KW-0472">Membrane</keyword>
<gene>
    <name evidence="3" type="ORF">DUNSADRAFT_9876</name>
</gene>
<feature type="compositionally biased region" description="Basic and acidic residues" evidence="1">
    <location>
        <begin position="407"/>
        <end position="417"/>
    </location>
</feature>
<name>A0ABQ7H557_DUNSA</name>
<evidence type="ECO:0000256" key="2">
    <source>
        <dbReference type="SAM" id="Phobius"/>
    </source>
</evidence>
<organism evidence="3 4">
    <name type="scientific">Dunaliella salina</name>
    <name type="common">Green alga</name>
    <name type="synonym">Protococcus salinus</name>
    <dbReference type="NCBI Taxonomy" id="3046"/>
    <lineage>
        <taxon>Eukaryota</taxon>
        <taxon>Viridiplantae</taxon>
        <taxon>Chlorophyta</taxon>
        <taxon>core chlorophytes</taxon>
        <taxon>Chlorophyceae</taxon>
        <taxon>CS clade</taxon>
        <taxon>Chlamydomonadales</taxon>
        <taxon>Dunaliellaceae</taxon>
        <taxon>Dunaliella</taxon>
    </lineage>
</organism>